<feature type="transmembrane region" description="Helical" evidence="2">
    <location>
        <begin position="458"/>
        <end position="476"/>
    </location>
</feature>
<evidence type="ECO:0000256" key="2">
    <source>
        <dbReference type="SAM" id="Phobius"/>
    </source>
</evidence>
<evidence type="ECO:0000256" key="1">
    <source>
        <dbReference type="SAM" id="MobiDB-lite"/>
    </source>
</evidence>
<evidence type="ECO:0000313" key="5">
    <source>
        <dbReference type="Proteomes" id="UP000501534"/>
    </source>
</evidence>
<keyword evidence="2" id="KW-0472">Membrane</keyword>
<dbReference type="AlphaFoldDB" id="A0A6M4GR00"/>
<dbReference type="Proteomes" id="UP000501534">
    <property type="component" value="Chromosome"/>
</dbReference>
<dbReference type="RefSeq" id="WP_171089228.1">
    <property type="nucleotide sequence ID" value="NZ_CP053069.1"/>
</dbReference>
<accession>A0A6M4GR00</accession>
<dbReference type="KEGG" id="uru:DSM104443_00529"/>
<feature type="transmembrane region" description="Helical" evidence="2">
    <location>
        <begin position="604"/>
        <end position="623"/>
    </location>
</feature>
<keyword evidence="2" id="KW-0812">Transmembrane</keyword>
<protein>
    <recommendedName>
        <fullName evidence="3">DUF4178 domain-containing protein</fullName>
    </recommendedName>
</protein>
<name>A0A6M4GR00_9PROT</name>
<feature type="region of interest" description="Disordered" evidence="1">
    <location>
        <begin position="632"/>
        <end position="654"/>
    </location>
</feature>
<reference evidence="4 5" key="1">
    <citation type="submission" date="2020-04" db="EMBL/GenBank/DDBJ databases">
        <title>Usitatibacter rugosus gen. nov., sp. nov. and Usitatibacter palustris sp. nov., novel members of Usitatibacteraceae fam. nov. within the order Nitrosomonadales isolated from soil.</title>
        <authorList>
            <person name="Huber K.J."/>
            <person name="Neumann-Schaal M."/>
            <person name="Geppert A."/>
            <person name="Luckner M."/>
            <person name="Wanner G."/>
            <person name="Overmann J."/>
        </authorList>
    </citation>
    <scope>NUCLEOTIDE SEQUENCE [LARGE SCALE GENOMIC DNA]</scope>
    <source>
        <strain evidence="4 5">0125_3</strain>
    </source>
</reference>
<gene>
    <name evidence="4" type="ORF">DSM104443_00529</name>
</gene>
<keyword evidence="5" id="KW-1185">Reference proteome</keyword>
<feature type="domain" description="DUF4178" evidence="3">
    <location>
        <begin position="63"/>
        <end position="205"/>
    </location>
</feature>
<sequence length="664" mass="72961">MAEAAPTKRLVSCPSCGAPLRFRGATSVVAVCAYCKATLVRDGVNLENIGKQAELLEDDTPIQIGAEGKHRGVGFTVVGRIQYKYSAGVWSEWHVLFPGSKGAWLSDASREYTIAYLVPPQPLPPFEQMKPGQNLIVKGDKWYAGVYTVTNVDAAEVVAGQGELPFQFKSGWKANVVDLRGDGARFATIDYSETPPHLYVGEKLPFDTFSFSNLRDPDRIGFTKGTALAFKCAGCGAPIEKRLTTTEVVACDSCGSITDVKGTIGELVQKNTRNEMAGRPYIPLGTVGRWKNVRYEVVGFMRRTIRVDGIPYTWGEYLLHNVEQGYAWFTEYNGHFNYAKTAAEIPKSTSVMMSRGPAVRYLGHTFGHFSRSKPAVSYLVGEFYWIVKLQDEAMCNDYVDPPLMLSSESTGNEITWTIGEYVEGPELWKAFGLKGKPPKPVGVAPNQPSPHKGKVGRYWLAFLAFLVVGFFAQMLFSMLQSAIRPNPIAFSTAPGQTTHTVSPVFKLGGFGSSRATVRTETSLNDQWVSLTMRLVEADNGRAYELKRSVGYQNVGGGRSGSSDDVGEILGVPPGRYTLAIDALSPSGAPATQGKVQVYRSKVDWSNYWLFAFFLVLWPLGAWARSHSFEKERWSESDYAPGDDDDDETGTGGLLKQVLDVVDDD</sequence>
<dbReference type="EMBL" id="CP053069">
    <property type="protein sequence ID" value="QJR09485.1"/>
    <property type="molecule type" value="Genomic_DNA"/>
</dbReference>
<proteinExistence type="predicted"/>
<dbReference type="InterPro" id="IPR025235">
    <property type="entry name" value="DUF4178"/>
</dbReference>
<dbReference type="Pfam" id="PF13785">
    <property type="entry name" value="DUF4178"/>
    <property type="match status" value="2"/>
</dbReference>
<feature type="domain" description="DUF4178" evidence="3">
    <location>
        <begin position="284"/>
        <end position="423"/>
    </location>
</feature>
<evidence type="ECO:0000313" key="4">
    <source>
        <dbReference type="EMBL" id="QJR09485.1"/>
    </source>
</evidence>
<keyword evidence="2" id="KW-1133">Transmembrane helix</keyword>
<organism evidence="4 5">
    <name type="scientific">Usitatibacter rugosus</name>
    <dbReference type="NCBI Taxonomy" id="2732067"/>
    <lineage>
        <taxon>Bacteria</taxon>
        <taxon>Pseudomonadati</taxon>
        <taxon>Pseudomonadota</taxon>
        <taxon>Betaproteobacteria</taxon>
        <taxon>Nitrosomonadales</taxon>
        <taxon>Usitatibacteraceae</taxon>
        <taxon>Usitatibacter</taxon>
    </lineage>
</organism>
<evidence type="ECO:0000259" key="3">
    <source>
        <dbReference type="Pfam" id="PF13785"/>
    </source>
</evidence>